<evidence type="ECO:0000313" key="13">
    <source>
        <dbReference type="EMBL" id="MFC0677732.1"/>
    </source>
</evidence>
<dbReference type="PROSITE" id="PS52015">
    <property type="entry name" value="TONB_CTD"/>
    <property type="match status" value="1"/>
</dbReference>
<evidence type="ECO:0000259" key="12">
    <source>
        <dbReference type="PROSITE" id="PS52015"/>
    </source>
</evidence>
<proteinExistence type="inferred from homology"/>
<evidence type="ECO:0000256" key="11">
    <source>
        <dbReference type="SAM" id="Phobius"/>
    </source>
</evidence>
<comment type="subcellular location">
    <subcellularLocation>
        <location evidence="1">Cell inner membrane</location>
        <topology evidence="1">Single-pass membrane protein</topology>
        <orientation evidence="1">Periplasmic side</orientation>
    </subcellularLocation>
</comment>
<keyword evidence="3" id="KW-0813">Transport</keyword>
<keyword evidence="7" id="KW-0653">Protein transport</keyword>
<dbReference type="Pfam" id="PF03544">
    <property type="entry name" value="TonB_C"/>
    <property type="match status" value="1"/>
</dbReference>
<dbReference type="PANTHER" id="PTHR33446:SF2">
    <property type="entry name" value="PROTEIN TONB"/>
    <property type="match status" value="1"/>
</dbReference>
<protein>
    <submittedName>
        <fullName evidence="13">Energy transducer TonB</fullName>
    </submittedName>
</protein>
<dbReference type="InterPro" id="IPR037682">
    <property type="entry name" value="TonB_C"/>
</dbReference>
<dbReference type="InterPro" id="IPR006260">
    <property type="entry name" value="TonB/TolA_C"/>
</dbReference>
<feature type="region of interest" description="Disordered" evidence="10">
    <location>
        <begin position="55"/>
        <end position="134"/>
    </location>
</feature>
<sequence length="213" mass="22773">MQSRTGDAPPPPASREPAARRLRRPLLWAAAAFALGIVLFLVMLMRKDDDDFFRAGQSAPEAETPEYAPLPTPLPGGSDSVGLSRPPADAPLEGDGSRLVETAPPPPPAVPRPAAPRATARSVVEPERIPEQSPAPRYPVRALRRGEQGVVNVRAEIGPDGVPTSVSLVGGSGSRDLDRAALDAVRRWRFRPAHENGRPTVGTIVVPIEFTRE</sequence>
<evidence type="ECO:0000256" key="6">
    <source>
        <dbReference type="ARBA" id="ARBA00022692"/>
    </source>
</evidence>
<dbReference type="SUPFAM" id="SSF74653">
    <property type="entry name" value="TolA/TonB C-terminal domain"/>
    <property type="match status" value="1"/>
</dbReference>
<dbReference type="PANTHER" id="PTHR33446">
    <property type="entry name" value="PROTEIN TONB-RELATED"/>
    <property type="match status" value="1"/>
</dbReference>
<evidence type="ECO:0000256" key="1">
    <source>
        <dbReference type="ARBA" id="ARBA00004383"/>
    </source>
</evidence>
<evidence type="ECO:0000313" key="14">
    <source>
        <dbReference type="Proteomes" id="UP001589896"/>
    </source>
</evidence>
<evidence type="ECO:0000256" key="9">
    <source>
        <dbReference type="ARBA" id="ARBA00023136"/>
    </source>
</evidence>
<dbReference type="NCBIfam" id="TIGR01352">
    <property type="entry name" value="tonB_Cterm"/>
    <property type="match status" value="1"/>
</dbReference>
<comment type="similarity">
    <text evidence="2">Belongs to the TonB family.</text>
</comment>
<keyword evidence="8 11" id="KW-1133">Transmembrane helix</keyword>
<name>A0ABV6RL79_9GAMM</name>
<reference evidence="13 14" key="1">
    <citation type="submission" date="2024-09" db="EMBL/GenBank/DDBJ databases">
        <authorList>
            <person name="Sun Q."/>
            <person name="Mori K."/>
        </authorList>
    </citation>
    <scope>NUCLEOTIDE SEQUENCE [LARGE SCALE GENOMIC DNA]</scope>
    <source>
        <strain evidence="13 14">KCTC 23076</strain>
    </source>
</reference>
<evidence type="ECO:0000256" key="4">
    <source>
        <dbReference type="ARBA" id="ARBA00022475"/>
    </source>
</evidence>
<dbReference type="Proteomes" id="UP001589896">
    <property type="component" value="Unassembled WGS sequence"/>
</dbReference>
<keyword evidence="14" id="KW-1185">Reference proteome</keyword>
<evidence type="ECO:0000256" key="7">
    <source>
        <dbReference type="ARBA" id="ARBA00022927"/>
    </source>
</evidence>
<gene>
    <name evidence="13" type="ORF">ACFFGH_07750</name>
</gene>
<keyword evidence="5" id="KW-0997">Cell inner membrane</keyword>
<keyword evidence="9 11" id="KW-0472">Membrane</keyword>
<feature type="transmembrane region" description="Helical" evidence="11">
    <location>
        <begin position="26"/>
        <end position="44"/>
    </location>
</feature>
<keyword evidence="6 11" id="KW-0812">Transmembrane</keyword>
<dbReference type="Gene3D" id="3.30.1150.10">
    <property type="match status" value="1"/>
</dbReference>
<organism evidence="13 14">
    <name type="scientific">Lysobacter korlensis</name>
    <dbReference type="NCBI Taxonomy" id="553636"/>
    <lineage>
        <taxon>Bacteria</taxon>
        <taxon>Pseudomonadati</taxon>
        <taxon>Pseudomonadota</taxon>
        <taxon>Gammaproteobacteria</taxon>
        <taxon>Lysobacterales</taxon>
        <taxon>Lysobacteraceae</taxon>
        <taxon>Lysobacter</taxon>
    </lineage>
</organism>
<evidence type="ECO:0000256" key="5">
    <source>
        <dbReference type="ARBA" id="ARBA00022519"/>
    </source>
</evidence>
<evidence type="ECO:0000256" key="2">
    <source>
        <dbReference type="ARBA" id="ARBA00006555"/>
    </source>
</evidence>
<evidence type="ECO:0000256" key="3">
    <source>
        <dbReference type="ARBA" id="ARBA00022448"/>
    </source>
</evidence>
<evidence type="ECO:0000256" key="8">
    <source>
        <dbReference type="ARBA" id="ARBA00022989"/>
    </source>
</evidence>
<keyword evidence="4" id="KW-1003">Cell membrane</keyword>
<accession>A0ABV6RL79</accession>
<comment type="caution">
    <text evidence="13">The sequence shown here is derived from an EMBL/GenBank/DDBJ whole genome shotgun (WGS) entry which is preliminary data.</text>
</comment>
<feature type="compositionally biased region" description="Pro residues" evidence="10">
    <location>
        <begin position="103"/>
        <end position="114"/>
    </location>
</feature>
<evidence type="ECO:0000256" key="10">
    <source>
        <dbReference type="SAM" id="MobiDB-lite"/>
    </source>
</evidence>
<feature type="domain" description="TonB C-terminal" evidence="12">
    <location>
        <begin position="123"/>
        <end position="213"/>
    </location>
</feature>
<dbReference type="EMBL" id="JBHLTG010000001">
    <property type="protein sequence ID" value="MFC0677732.1"/>
    <property type="molecule type" value="Genomic_DNA"/>
</dbReference>
<dbReference type="InterPro" id="IPR051045">
    <property type="entry name" value="TonB-dependent_transducer"/>
</dbReference>
<dbReference type="RefSeq" id="WP_386666642.1">
    <property type="nucleotide sequence ID" value="NZ_JBHLTG010000001.1"/>
</dbReference>